<keyword evidence="2" id="KW-1185">Reference proteome</keyword>
<proteinExistence type="predicted"/>
<gene>
    <name evidence="1" type="ORF">DPX16_19554</name>
</gene>
<protein>
    <submittedName>
        <fullName evidence="1">Uncharacterized protein</fullName>
    </submittedName>
</protein>
<sequence>MAIRGIHRSGRATDQTAQRLPKAISLDWRPCGQVEKNRRRWQLRDHGSTCQQQKNRAPDRATKTLRLASAFAERFDCSGAEFIGSSQLQRGMRDRMADVIRLGVTDC</sequence>
<dbReference type="EMBL" id="RJVU01035178">
    <property type="protein sequence ID" value="ROL47901.1"/>
    <property type="molecule type" value="Genomic_DNA"/>
</dbReference>
<organism evidence="1 2">
    <name type="scientific">Anabarilius grahami</name>
    <name type="common">Kanglang fish</name>
    <name type="synonym">Barilius grahami</name>
    <dbReference type="NCBI Taxonomy" id="495550"/>
    <lineage>
        <taxon>Eukaryota</taxon>
        <taxon>Metazoa</taxon>
        <taxon>Chordata</taxon>
        <taxon>Craniata</taxon>
        <taxon>Vertebrata</taxon>
        <taxon>Euteleostomi</taxon>
        <taxon>Actinopterygii</taxon>
        <taxon>Neopterygii</taxon>
        <taxon>Teleostei</taxon>
        <taxon>Ostariophysi</taxon>
        <taxon>Cypriniformes</taxon>
        <taxon>Xenocyprididae</taxon>
        <taxon>Xenocypridinae</taxon>
        <taxon>Xenocypridinae incertae sedis</taxon>
        <taxon>Anabarilius</taxon>
    </lineage>
</organism>
<dbReference type="AlphaFoldDB" id="A0A3N0YPV0"/>
<evidence type="ECO:0000313" key="2">
    <source>
        <dbReference type="Proteomes" id="UP000281406"/>
    </source>
</evidence>
<evidence type="ECO:0000313" key="1">
    <source>
        <dbReference type="EMBL" id="ROL47901.1"/>
    </source>
</evidence>
<dbReference type="Proteomes" id="UP000281406">
    <property type="component" value="Unassembled WGS sequence"/>
</dbReference>
<name>A0A3N0YPV0_ANAGA</name>
<comment type="caution">
    <text evidence="1">The sequence shown here is derived from an EMBL/GenBank/DDBJ whole genome shotgun (WGS) entry which is preliminary data.</text>
</comment>
<accession>A0A3N0YPV0</accession>
<reference evidence="1 2" key="1">
    <citation type="submission" date="2018-10" db="EMBL/GenBank/DDBJ databases">
        <title>Genome assembly for a Yunnan-Guizhou Plateau 3E fish, Anabarilius grahami (Regan), and its evolutionary and genetic applications.</title>
        <authorList>
            <person name="Jiang W."/>
        </authorList>
    </citation>
    <scope>NUCLEOTIDE SEQUENCE [LARGE SCALE GENOMIC DNA]</scope>
    <source>
        <strain evidence="1">AG-KIZ</strain>
        <tissue evidence="1">Muscle</tissue>
    </source>
</reference>